<dbReference type="InterPro" id="IPR000515">
    <property type="entry name" value="MetI-like"/>
</dbReference>
<feature type="region of interest" description="Disordered" evidence="8">
    <location>
        <begin position="1"/>
        <end position="26"/>
    </location>
</feature>
<dbReference type="EMBL" id="BAAAOR010000008">
    <property type="protein sequence ID" value="GAA1509303.1"/>
    <property type="molecule type" value="Genomic_DNA"/>
</dbReference>
<protein>
    <submittedName>
        <fullName evidence="10">ABC transporter permease</fullName>
    </submittedName>
</protein>
<dbReference type="Gene3D" id="1.10.3720.10">
    <property type="entry name" value="MetI-like"/>
    <property type="match status" value="1"/>
</dbReference>
<feature type="transmembrane region" description="Helical" evidence="7">
    <location>
        <begin position="218"/>
        <end position="238"/>
    </location>
</feature>
<dbReference type="Proteomes" id="UP001500842">
    <property type="component" value="Unassembled WGS sequence"/>
</dbReference>
<keyword evidence="6 7" id="KW-0472">Membrane</keyword>
<gene>
    <name evidence="10" type="ORF">GCM10009788_12060</name>
</gene>
<evidence type="ECO:0000256" key="8">
    <source>
        <dbReference type="SAM" id="MobiDB-lite"/>
    </source>
</evidence>
<reference evidence="10 11" key="1">
    <citation type="journal article" date="2019" name="Int. J. Syst. Evol. Microbiol.">
        <title>The Global Catalogue of Microorganisms (GCM) 10K type strain sequencing project: providing services to taxonomists for standard genome sequencing and annotation.</title>
        <authorList>
            <consortium name="The Broad Institute Genomics Platform"/>
            <consortium name="The Broad Institute Genome Sequencing Center for Infectious Disease"/>
            <person name="Wu L."/>
            <person name="Ma J."/>
        </authorList>
    </citation>
    <scope>NUCLEOTIDE SEQUENCE [LARGE SCALE GENOMIC DNA]</scope>
    <source>
        <strain evidence="10 11">JCM 14942</strain>
    </source>
</reference>
<feature type="transmembrane region" description="Helical" evidence="7">
    <location>
        <begin position="89"/>
        <end position="110"/>
    </location>
</feature>
<dbReference type="PANTHER" id="PTHR30151">
    <property type="entry name" value="ALKANE SULFONATE ABC TRANSPORTER-RELATED, MEMBRANE SUBUNIT"/>
    <property type="match status" value="1"/>
</dbReference>
<dbReference type="SUPFAM" id="SSF161098">
    <property type="entry name" value="MetI-like"/>
    <property type="match status" value="1"/>
</dbReference>
<dbReference type="PANTHER" id="PTHR30151:SF20">
    <property type="entry name" value="ABC TRANSPORTER PERMEASE PROTEIN HI_0355-RELATED"/>
    <property type="match status" value="1"/>
</dbReference>
<dbReference type="PROSITE" id="PS50928">
    <property type="entry name" value="ABC_TM1"/>
    <property type="match status" value="1"/>
</dbReference>
<organism evidence="10 11">
    <name type="scientific">Nocardioides humi</name>
    <dbReference type="NCBI Taxonomy" id="449461"/>
    <lineage>
        <taxon>Bacteria</taxon>
        <taxon>Bacillati</taxon>
        <taxon>Actinomycetota</taxon>
        <taxon>Actinomycetes</taxon>
        <taxon>Propionibacteriales</taxon>
        <taxon>Nocardioidaceae</taxon>
        <taxon>Nocardioides</taxon>
    </lineage>
</organism>
<keyword evidence="2 7" id="KW-0813">Transport</keyword>
<evidence type="ECO:0000256" key="5">
    <source>
        <dbReference type="ARBA" id="ARBA00022989"/>
    </source>
</evidence>
<keyword evidence="3" id="KW-1003">Cell membrane</keyword>
<feature type="transmembrane region" description="Helical" evidence="7">
    <location>
        <begin position="250"/>
        <end position="268"/>
    </location>
</feature>
<evidence type="ECO:0000313" key="10">
    <source>
        <dbReference type="EMBL" id="GAA1509303.1"/>
    </source>
</evidence>
<feature type="domain" description="ABC transmembrane type-1" evidence="9">
    <location>
        <begin position="83"/>
        <end position="268"/>
    </location>
</feature>
<dbReference type="InterPro" id="IPR035906">
    <property type="entry name" value="MetI-like_sf"/>
</dbReference>
<name>A0ABN2A3P8_9ACTN</name>
<proteinExistence type="inferred from homology"/>
<evidence type="ECO:0000313" key="11">
    <source>
        <dbReference type="Proteomes" id="UP001500842"/>
    </source>
</evidence>
<evidence type="ECO:0000256" key="1">
    <source>
        <dbReference type="ARBA" id="ARBA00004651"/>
    </source>
</evidence>
<accession>A0ABN2A3P8</accession>
<evidence type="ECO:0000256" key="3">
    <source>
        <dbReference type="ARBA" id="ARBA00022475"/>
    </source>
</evidence>
<keyword evidence="5 7" id="KW-1133">Transmembrane helix</keyword>
<comment type="caution">
    <text evidence="10">The sequence shown here is derived from an EMBL/GenBank/DDBJ whole genome shotgun (WGS) entry which is preliminary data.</text>
</comment>
<comment type="subcellular location">
    <subcellularLocation>
        <location evidence="1 7">Cell membrane</location>
        <topology evidence="1 7">Multi-pass membrane protein</topology>
    </subcellularLocation>
</comment>
<feature type="transmembrane region" description="Helical" evidence="7">
    <location>
        <begin position="122"/>
        <end position="147"/>
    </location>
</feature>
<keyword evidence="11" id="KW-1185">Reference proteome</keyword>
<sequence length="284" mass="30019">MTTLSPSRQSRRSTTHAESDPSLPPGAAPGVPHRIVGLAAPVGYFALVMTVWESAVRLLHVAPLVLPAPSAVARALADNAQLLLHHSRVTVVEAMIGLGIALVAAVLLAGASAASPLVHRMLYPSIVVFEAAPKVALAPLLVIWFGLGLSSKVATVAIMCFFAIYVATFRGLNSVDGDQMDLVRSLRATRREVFLRVRLPVAVPHFFTGLKIAVPGAMIGAVVGEFVTAQAGLGYLVLQFSQYLDTTRTLAAIAVVTLWSGLLYRLVVAAESAALRRFAPGSNR</sequence>
<evidence type="ECO:0000259" key="9">
    <source>
        <dbReference type="PROSITE" id="PS50928"/>
    </source>
</evidence>
<evidence type="ECO:0000256" key="7">
    <source>
        <dbReference type="RuleBase" id="RU363032"/>
    </source>
</evidence>
<dbReference type="Pfam" id="PF00528">
    <property type="entry name" value="BPD_transp_1"/>
    <property type="match status" value="1"/>
</dbReference>
<comment type="similarity">
    <text evidence="7">Belongs to the binding-protein-dependent transport system permease family.</text>
</comment>
<evidence type="ECO:0000256" key="6">
    <source>
        <dbReference type="ARBA" id="ARBA00023136"/>
    </source>
</evidence>
<feature type="transmembrane region" description="Helical" evidence="7">
    <location>
        <begin position="153"/>
        <end position="172"/>
    </location>
</feature>
<evidence type="ECO:0000256" key="2">
    <source>
        <dbReference type="ARBA" id="ARBA00022448"/>
    </source>
</evidence>
<keyword evidence="4 7" id="KW-0812">Transmembrane</keyword>
<evidence type="ECO:0000256" key="4">
    <source>
        <dbReference type="ARBA" id="ARBA00022692"/>
    </source>
</evidence>